<proteinExistence type="inferred from homology"/>
<dbReference type="PANTHER" id="PTHR46577:SF1">
    <property type="entry name" value="HTH-TYPE TRANSCRIPTIONAL REGULATORY PROTEIN GABR"/>
    <property type="match status" value="1"/>
</dbReference>
<evidence type="ECO:0000256" key="4">
    <source>
        <dbReference type="ARBA" id="ARBA00022898"/>
    </source>
</evidence>
<dbReference type="EMBL" id="BOQE01000001">
    <property type="protein sequence ID" value="GIM46429.1"/>
    <property type="molecule type" value="Genomic_DNA"/>
</dbReference>
<dbReference type="Gene3D" id="1.10.10.10">
    <property type="entry name" value="Winged helix-like DNA-binding domain superfamily/Winged helix DNA-binding domain"/>
    <property type="match status" value="1"/>
</dbReference>
<dbReference type="InterPro" id="IPR015421">
    <property type="entry name" value="PyrdxlP-dep_Trfase_major"/>
</dbReference>
<comment type="caution">
    <text evidence="9">The sequence shown here is derived from an EMBL/GenBank/DDBJ whole genome shotgun (WGS) entry which is preliminary data.</text>
</comment>
<dbReference type="InterPro" id="IPR004839">
    <property type="entry name" value="Aminotransferase_I/II_large"/>
</dbReference>
<dbReference type="InterPro" id="IPR051446">
    <property type="entry name" value="HTH_trans_reg/aminotransferase"/>
</dbReference>
<dbReference type="SMART" id="SM00345">
    <property type="entry name" value="HTH_GNTR"/>
    <property type="match status" value="1"/>
</dbReference>
<dbReference type="SUPFAM" id="SSF46785">
    <property type="entry name" value="Winged helix' DNA-binding domain"/>
    <property type="match status" value="1"/>
</dbReference>
<dbReference type="PROSITE" id="PS50949">
    <property type="entry name" value="HTH_GNTR"/>
    <property type="match status" value="1"/>
</dbReference>
<keyword evidence="3" id="KW-0808">Transferase</keyword>
<sequence length="382" mass="44192">MITKSPVQGLAGQTHRLFEQVYDYILNRIESGEWKAHDKLPSVRSLAQELNVHRLTVFKAYQLLKQNGKVYVKDKSGYFVHPDCSLAAEHLDDPIISSYFLKHHLSEIHEAPVTYYSTAIDMFRYQGARIIPVDIGPDGYHLEQVEVYMKQYKPRLFYMNPTFQNPTGYIVPSEQRKKLVELAEQYRCLLVEDDPFRDIYFGQEPPSPLFIYDTAGCAIYIRSFSKYVAPGLRIAVVACRPVLMKTLLTAKSLFDNGTPLLNQKIFLHYFFSSRLQQHLKKLRIALHIRKQMMEEELASTDWKWMGPKGGLNLWVKLPDTISMDLLLAKSLEQSLSFVPGAICDPLKELTSWIRLSYSYVNEQQLREGVKRLVDLYQSLIAK</sequence>
<evidence type="ECO:0000256" key="7">
    <source>
        <dbReference type="ARBA" id="ARBA00023163"/>
    </source>
</evidence>
<dbReference type="Gene3D" id="3.90.1150.10">
    <property type="entry name" value="Aspartate Aminotransferase, domain 1"/>
    <property type="match status" value="1"/>
</dbReference>
<evidence type="ECO:0000313" key="9">
    <source>
        <dbReference type="EMBL" id="GIM46429.1"/>
    </source>
</evidence>
<dbReference type="InterPro" id="IPR015424">
    <property type="entry name" value="PyrdxlP-dep_Trfase"/>
</dbReference>
<dbReference type="GO" id="GO:0008483">
    <property type="term" value="F:transaminase activity"/>
    <property type="evidence" value="ECO:0007669"/>
    <property type="project" value="UniProtKB-KW"/>
</dbReference>
<keyword evidence="5" id="KW-0805">Transcription regulation</keyword>
<evidence type="ECO:0000256" key="2">
    <source>
        <dbReference type="ARBA" id="ARBA00005384"/>
    </source>
</evidence>
<comment type="cofactor">
    <cofactor evidence="1">
        <name>pyridoxal 5'-phosphate</name>
        <dbReference type="ChEBI" id="CHEBI:597326"/>
    </cofactor>
</comment>
<dbReference type="GO" id="GO:0003700">
    <property type="term" value="F:DNA-binding transcription factor activity"/>
    <property type="evidence" value="ECO:0007669"/>
    <property type="project" value="InterPro"/>
</dbReference>
<dbReference type="GO" id="GO:0030170">
    <property type="term" value="F:pyridoxal phosphate binding"/>
    <property type="evidence" value="ECO:0007669"/>
    <property type="project" value="InterPro"/>
</dbReference>
<dbReference type="RefSeq" id="WP_282199532.1">
    <property type="nucleotide sequence ID" value="NZ_BOQE01000001.1"/>
</dbReference>
<keyword evidence="6" id="KW-0238">DNA-binding</keyword>
<evidence type="ECO:0000313" key="10">
    <source>
        <dbReference type="Proteomes" id="UP001057291"/>
    </source>
</evidence>
<dbReference type="InterPro" id="IPR015422">
    <property type="entry name" value="PyrdxlP-dep_Trfase_small"/>
</dbReference>
<dbReference type="GO" id="GO:0003677">
    <property type="term" value="F:DNA binding"/>
    <property type="evidence" value="ECO:0007669"/>
    <property type="project" value="UniProtKB-KW"/>
</dbReference>
<reference evidence="9" key="1">
    <citation type="journal article" date="2023" name="Int. J. Syst. Evol. Microbiol.">
        <title>Collibacillus ludicampi gen. nov., sp. nov., a new soil bacterium of the family Alicyclobacillaceae.</title>
        <authorList>
            <person name="Jojima T."/>
            <person name="Ioku Y."/>
            <person name="Fukuta Y."/>
            <person name="Shirasaka N."/>
            <person name="Matsumura Y."/>
            <person name="Mori M."/>
        </authorList>
    </citation>
    <scope>NUCLEOTIDE SEQUENCE</scope>
    <source>
        <strain evidence="9">TP075</strain>
    </source>
</reference>
<dbReference type="Pfam" id="PF00155">
    <property type="entry name" value="Aminotran_1_2"/>
    <property type="match status" value="1"/>
</dbReference>
<comment type="similarity">
    <text evidence="2">In the C-terminal section; belongs to the class-I pyridoxal-phosphate-dependent aminotransferase family.</text>
</comment>
<dbReference type="SUPFAM" id="SSF53383">
    <property type="entry name" value="PLP-dependent transferases"/>
    <property type="match status" value="1"/>
</dbReference>
<evidence type="ECO:0000256" key="5">
    <source>
        <dbReference type="ARBA" id="ARBA00023015"/>
    </source>
</evidence>
<keyword evidence="10" id="KW-1185">Reference proteome</keyword>
<dbReference type="PANTHER" id="PTHR46577">
    <property type="entry name" value="HTH-TYPE TRANSCRIPTIONAL REGULATORY PROTEIN GABR"/>
    <property type="match status" value="1"/>
</dbReference>
<dbReference type="InterPro" id="IPR036388">
    <property type="entry name" value="WH-like_DNA-bd_sf"/>
</dbReference>
<evidence type="ECO:0000256" key="3">
    <source>
        <dbReference type="ARBA" id="ARBA00022576"/>
    </source>
</evidence>
<keyword evidence="7" id="KW-0804">Transcription</keyword>
<dbReference type="Proteomes" id="UP001057291">
    <property type="component" value="Unassembled WGS sequence"/>
</dbReference>
<protein>
    <recommendedName>
        <fullName evidence="8">HTH gntR-type domain-containing protein</fullName>
    </recommendedName>
</protein>
<organism evidence="9 10">
    <name type="scientific">Collibacillus ludicampi</name>
    <dbReference type="NCBI Taxonomy" id="2771369"/>
    <lineage>
        <taxon>Bacteria</taxon>
        <taxon>Bacillati</taxon>
        <taxon>Bacillota</taxon>
        <taxon>Bacilli</taxon>
        <taxon>Bacillales</taxon>
        <taxon>Alicyclobacillaceae</taxon>
        <taxon>Collibacillus</taxon>
    </lineage>
</organism>
<feature type="domain" description="HTH gntR-type" evidence="8">
    <location>
        <begin position="15"/>
        <end position="83"/>
    </location>
</feature>
<evidence type="ECO:0000259" key="8">
    <source>
        <dbReference type="PROSITE" id="PS50949"/>
    </source>
</evidence>
<dbReference type="CDD" id="cd00609">
    <property type="entry name" value="AAT_like"/>
    <property type="match status" value="1"/>
</dbReference>
<dbReference type="InterPro" id="IPR036390">
    <property type="entry name" value="WH_DNA-bd_sf"/>
</dbReference>
<dbReference type="InterPro" id="IPR000524">
    <property type="entry name" value="Tscrpt_reg_HTH_GntR"/>
</dbReference>
<evidence type="ECO:0000256" key="6">
    <source>
        <dbReference type="ARBA" id="ARBA00023125"/>
    </source>
</evidence>
<dbReference type="Gene3D" id="3.40.640.10">
    <property type="entry name" value="Type I PLP-dependent aspartate aminotransferase-like (Major domain)"/>
    <property type="match status" value="1"/>
</dbReference>
<dbReference type="AlphaFoldDB" id="A0AAV4LFJ8"/>
<dbReference type="CDD" id="cd07377">
    <property type="entry name" value="WHTH_GntR"/>
    <property type="match status" value="1"/>
</dbReference>
<keyword evidence="3" id="KW-0032">Aminotransferase</keyword>
<dbReference type="Pfam" id="PF00392">
    <property type="entry name" value="GntR"/>
    <property type="match status" value="1"/>
</dbReference>
<evidence type="ECO:0000256" key="1">
    <source>
        <dbReference type="ARBA" id="ARBA00001933"/>
    </source>
</evidence>
<gene>
    <name evidence="9" type="ORF">DNHGIG_19780</name>
</gene>
<keyword evidence="4" id="KW-0663">Pyridoxal phosphate</keyword>
<name>A0AAV4LFJ8_9BACL</name>
<accession>A0AAV4LFJ8</accession>